<reference evidence="2" key="1">
    <citation type="submission" date="2022-10" db="EMBL/GenBank/DDBJ databases">
        <title>Genome assembly of Pristionchus species.</title>
        <authorList>
            <person name="Yoshida K."/>
            <person name="Sommer R.J."/>
        </authorList>
    </citation>
    <scope>NUCLEOTIDE SEQUENCE [LARGE SCALE GENOMIC DNA]</scope>
    <source>
        <strain evidence="2">RS5460</strain>
    </source>
</reference>
<accession>A0AAN4ZRD7</accession>
<evidence type="ECO:0000313" key="2">
    <source>
        <dbReference type="Proteomes" id="UP001328107"/>
    </source>
</evidence>
<protein>
    <submittedName>
        <fullName evidence="1">Uncharacterized protein</fullName>
    </submittedName>
</protein>
<keyword evidence="2" id="KW-1185">Reference proteome</keyword>
<feature type="non-terminal residue" evidence="1">
    <location>
        <position position="71"/>
    </location>
</feature>
<dbReference type="EMBL" id="BTRK01000003">
    <property type="protein sequence ID" value="GMR44024.1"/>
    <property type="molecule type" value="Genomic_DNA"/>
</dbReference>
<dbReference type="AlphaFoldDB" id="A0AAN4ZRD7"/>
<dbReference type="Proteomes" id="UP001328107">
    <property type="component" value="Unassembled WGS sequence"/>
</dbReference>
<organism evidence="1 2">
    <name type="scientific">Pristionchus mayeri</name>
    <dbReference type="NCBI Taxonomy" id="1317129"/>
    <lineage>
        <taxon>Eukaryota</taxon>
        <taxon>Metazoa</taxon>
        <taxon>Ecdysozoa</taxon>
        <taxon>Nematoda</taxon>
        <taxon>Chromadorea</taxon>
        <taxon>Rhabditida</taxon>
        <taxon>Rhabditina</taxon>
        <taxon>Diplogasteromorpha</taxon>
        <taxon>Diplogasteroidea</taxon>
        <taxon>Neodiplogasteridae</taxon>
        <taxon>Pristionchus</taxon>
    </lineage>
</organism>
<comment type="caution">
    <text evidence="1">The sequence shown here is derived from an EMBL/GenBank/DDBJ whole genome shotgun (WGS) entry which is preliminary data.</text>
</comment>
<name>A0AAN4ZRD7_9BILA</name>
<gene>
    <name evidence="1" type="ORF">PMAYCL1PPCAC_14219</name>
</gene>
<proteinExistence type="predicted"/>
<evidence type="ECO:0000313" key="1">
    <source>
        <dbReference type="EMBL" id="GMR44024.1"/>
    </source>
</evidence>
<sequence length="71" mass="8857">MEKNKWLFLGLFHNSRRSIRDLMLHQWKVVQWLFFRFFRRRNKGTATYTSLLCVYEKDSMPQSHRRRHPAC</sequence>